<protein>
    <recommendedName>
        <fullName evidence="4 13">Tetraacyldisaccharide 4'-kinase</fullName>
        <ecNumber evidence="3 13">2.7.1.130</ecNumber>
    </recommendedName>
    <alternativeName>
        <fullName evidence="12 13">Lipid A 4'-kinase</fullName>
    </alternativeName>
</protein>
<keyword evidence="6 13" id="KW-0441">Lipid A biosynthesis</keyword>
<keyword evidence="16" id="KW-1185">Reference proteome</keyword>
<proteinExistence type="inferred from homology"/>
<evidence type="ECO:0000256" key="6">
    <source>
        <dbReference type="ARBA" id="ARBA00022556"/>
    </source>
</evidence>
<evidence type="ECO:0000256" key="14">
    <source>
        <dbReference type="SAM" id="Phobius"/>
    </source>
</evidence>
<dbReference type="Proteomes" id="UP000753961">
    <property type="component" value="Unassembled WGS sequence"/>
</dbReference>
<dbReference type="GO" id="GO:0009029">
    <property type="term" value="F:lipid-A 4'-kinase activity"/>
    <property type="evidence" value="ECO:0007669"/>
    <property type="project" value="UniProtKB-UniRule"/>
</dbReference>
<dbReference type="Pfam" id="PF02606">
    <property type="entry name" value="LpxK"/>
    <property type="match status" value="1"/>
</dbReference>
<keyword evidence="5 13" id="KW-0444">Lipid biosynthesis</keyword>
<dbReference type="EMBL" id="JAHVHU010000007">
    <property type="protein sequence ID" value="MBY5958181.1"/>
    <property type="molecule type" value="Genomic_DNA"/>
</dbReference>
<dbReference type="EC" id="2.7.1.130" evidence="3 13"/>
<dbReference type="HAMAP" id="MF_00409">
    <property type="entry name" value="LpxK"/>
    <property type="match status" value="1"/>
</dbReference>
<evidence type="ECO:0000256" key="3">
    <source>
        <dbReference type="ARBA" id="ARBA00012071"/>
    </source>
</evidence>
<evidence type="ECO:0000256" key="4">
    <source>
        <dbReference type="ARBA" id="ARBA00016436"/>
    </source>
</evidence>
<dbReference type="AlphaFoldDB" id="A0A953LB31"/>
<keyword evidence="7 13" id="KW-0808">Transferase</keyword>
<evidence type="ECO:0000256" key="12">
    <source>
        <dbReference type="ARBA" id="ARBA00029757"/>
    </source>
</evidence>
<name>A0A953LB31_9BACT</name>
<comment type="catalytic activity">
    <reaction evidence="13">
        <text>a lipid A disaccharide + ATP = a lipid IVA + ADP + H(+)</text>
        <dbReference type="Rhea" id="RHEA:67840"/>
        <dbReference type="ChEBI" id="CHEBI:15378"/>
        <dbReference type="ChEBI" id="CHEBI:30616"/>
        <dbReference type="ChEBI" id="CHEBI:176343"/>
        <dbReference type="ChEBI" id="CHEBI:176425"/>
        <dbReference type="ChEBI" id="CHEBI:456216"/>
        <dbReference type="EC" id="2.7.1.130"/>
    </reaction>
</comment>
<keyword evidence="8 13" id="KW-0547">Nucleotide-binding</keyword>
<keyword evidence="14" id="KW-0812">Transmembrane</keyword>
<dbReference type="GO" id="GO:0009245">
    <property type="term" value="P:lipid A biosynthetic process"/>
    <property type="evidence" value="ECO:0007669"/>
    <property type="project" value="UniProtKB-UniRule"/>
</dbReference>
<dbReference type="SUPFAM" id="SSF52540">
    <property type="entry name" value="P-loop containing nucleoside triphosphate hydrolases"/>
    <property type="match status" value="1"/>
</dbReference>
<comment type="similarity">
    <text evidence="13">Belongs to the LpxK family.</text>
</comment>
<evidence type="ECO:0000313" key="15">
    <source>
        <dbReference type="EMBL" id="MBY5958181.1"/>
    </source>
</evidence>
<accession>A0A953LB31</accession>
<evidence type="ECO:0000313" key="16">
    <source>
        <dbReference type="Proteomes" id="UP000753961"/>
    </source>
</evidence>
<keyword evidence="11 13" id="KW-0443">Lipid metabolism</keyword>
<dbReference type="GO" id="GO:0009244">
    <property type="term" value="P:lipopolysaccharide core region biosynthetic process"/>
    <property type="evidence" value="ECO:0007669"/>
    <property type="project" value="TreeGrafter"/>
</dbReference>
<feature type="transmembrane region" description="Helical" evidence="14">
    <location>
        <begin position="6"/>
        <end position="28"/>
    </location>
</feature>
<organism evidence="15 16">
    <name type="scientific">Membranihabitans marinus</name>
    <dbReference type="NCBI Taxonomy" id="1227546"/>
    <lineage>
        <taxon>Bacteria</taxon>
        <taxon>Pseudomonadati</taxon>
        <taxon>Bacteroidota</taxon>
        <taxon>Saprospiria</taxon>
        <taxon>Saprospirales</taxon>
        <taxon>Saprospiraceae</taxon>
        <taxon>Membranihabitans</taxon>
    </lineage>
</organism>
<evidence type="ECO:0000256" key="7">
    <source>
        <dbReference type="ARBA" id="ARBA00022679"/>
    </source>
</evidence>
<sequence>MTDTWILRIILFPFTLIYRAIIGIRSFLYDVNLLKSISFDVPVISVGNLNTGGSGKTPMIEYLIRQLSPFIKVSVLSRGYKRKTKGYKNVTEDTDYTQVGDEPLLLKKKYPNTAVAVGEERALAIPQLLQNYDGIQLVMLDDAFQHRGVRPYLNIVLTEYNNRFTKDFLLPMGRLREPRSAVERADIIIVTKCPNTLADTEKQAIQQEINPKSHQKLYFSSLKYHTAYNAFDTEQRILLEHQSVFLMTGIANPEPIVQFLKSKEIHYFHRKFRDHYAFTKHDIATVIDSYEKMDEAKKIFLTTEKDLIRLVPHLPYFRSKGIDVFILPIEVVFLDGDQFIEDIKEKLLKFTV</sequence>
<comment type="function">
    <text evidence="1 13">Transfers the gamma-phosphate of ATP to the 4'-position of a tetraacyldisaccharide 1-phosphate intermediate (termed DS-1-P) to form tetraacyldisaccharide 1,4'-bis-phosphate (lipid IVA).</text>
</comment>
<keyword evidence="14" id="KW-1133">Transmembrane helix</keyword>
<dbReference type="NCBIfam" id="TIGR00682">
    <property type="entry name" value="lpxK"/>
    <property type="match status" value="1"/>
</dbReference>
<dbReference type="InterPro" id="IPR027417">
    <property type="entry name" value="P-loop_NTPase"/>
</dbReference>
<evidence type="ECO:0000256" key="13">
    <source>
        <dbReference type="HAMAP-Rule" id="MF_00409"/>
    </source>
</evidence>
<evidence type="ECO:0000256" key="2">
    <source>
        <dbReference type="ARBA" id="ARBA00004870"/>
    </source>
</evidence>
<gene>
    <name evidence="13 15" type="primary">lpxK</name>
    <name evidence="15" type="ORF">KUV50_08575</name>
</gene>
<dbReference type="PANTHER" id="PTHR42724:SF1">
    <property type="entry name" value="TETRAACYLDISACCHARIDE 4'-KINASE, MITOCHONDRIAL-RELATED"/>
    <property type="match status" value="1"/>
</dbReference>
<evidence type="ECO:0000256" key="9">
    <source>
        <dbReference type="ARBA" id="ARBA00022777"/>
    </source>
</evidence>
<comment type="caution">
    <text evidence="15">The sequence shown here is derived from an EMBL/GenBank/DDBJ whole genome shotgun (WGS) entry which is preliminary data.</text>
</comment>
<keyword evidence="9 13" id="KW-0418">Kinase</keyword>
<evidence type="ECO:0000256" key="11">
    <source>
        <dbReference type="ARBA" id="ARBA00023098"/>
    </source>
</evidence>
<evidence type="ECO:0000256" key="10">
    <source>
        <dbReference type="ARBA" id="ARBA00022840"/>
    </source>
</evidence>
<comment type="pathway">
    <text evidence="2 13">Glycolipid biosynthesis; lipid IV(A) biosynthesis; lipid IV(A) from (3R)-3-hydroxytetradecanoyl-[acyl-carrier-protein] and UDP-N-acetyl-alpha-D-glucosamine: step 6/6.</text>
</comment>
<dbReference type="GO" id="GO:0005524">
    <property type="term" value="F:ATP binding"/>
    <property type="evidence" value="ECO:0007669"/>
    <property type="project" value="UniProtKB-UniRule"/>
</dbReference>
<dbReference type="GO" id="GO:0005886">
    <property type="term" value="C:plasma membrane"/>
    <property type="evidence" value="ECO:0007669"/>
    <property type="project" value="TreeGrafter"/>
</dbReference>
<reference evidence="15" key="1">
    <citation type="submission" date="2021-06" db="EMBL/GenBank/DDBJ databases">
        <title>44 bacteria genomes isolated from Dapeng, Shenzhen.</title>
        <authorList>
            <person name="Zheng W."/>
            <person name="Yu S."/>
            <person name="Huang Y."/>
        </authorList>
    </citation>
    <scope>NUCLEOTIDE SEQUENCE</scope>
    <source>
        <strain evidence="15">DP5N28-2</strain>
    </source>
</reference>
<keyword evidence="14" id="KW-0472">Membrane</keyword>
<keyword evidence="10 13" id="KW-0067">ATP-binding</keyword>
<evidence type="ECO:0000256" key="5">
    <source>
        <dbReference type="ARBA" id="ARBA00022516"/>
    </source>
</evidence>
<feature type="binding site" evidence="13">
    <location>
        <begin position="50"/>
        <end position="57"/>
    </location>
    <ligand>
        <name>ATP</name>
        <dbReference type="ChEBI" id="CHEBI:30616"/>
    </ligand>
</feature>
<evidence type="ECO:0000256" key="8">
    <source>
        <dbReference type="ARBA" id="ARBA00022741"/>
    </source>
</evidence>
<evidence type="ECO:0000256" key="1">
    <source>
        <dbReference type="ARBA" id="ARBA00002274"/>
    </source>
</evidence>
<dbReference type="RefSeq" id="WP_222579712.1">
    <property type="nucleotide sequence ID" value="NZ_JAHVHU010000007.1"/>
</dbReference>
<dbReference type="PANTHER" id="PTHR42724">
    <property type="entry name" value="TETRAACYLDISACCHARIDE 4'-KINASE"/>
    <property type="match status" value="1"/>
</dbReference>
<dbReference type="InterPro" id="IPR003758">
    <property type="entry name" value="LpxK"/>
</dbReference>